<organism evidence="1 2">
    <name type="scientific">Paenibacillus pini JCM 16418</name>
    <dbReference type="NCBI Taxonomy" id="1236976"/>
    <lineage>
        <taxon>Bacteria</taxon>
        <taxon>Bacillati</taxon>
        <taxon>Bacillota</taxon>
        <taxon>Bacilli</taxon>
        <taxon>Bacillales</taxon>
        <taxon>Paenibacillaceae</taxon>
        <taxon>Paenibacillus</taxon>
    </lineage>
</organism>
<protein>
    <submittedName>
        <fullName evidence="1">Uncharacterized protein</fullName>
    </submittedName>
</protein>
<dbReference type="Proteomes" id="UP000019364">
    <property type="component" value="Unassembled WGS sequence"/>
</dbReference>
<sequence>MNSWERNIEAKSTISVQLTPDEALALTGVKFNGNAEVGATARRKIRAAFEKKFDFQHQDKVDYQQ</sequence>
<keyword evidence="2" id="KW-1185">Reference proteome</keyword>
<reference evidence="1 2" key="1">
    <citation type="journal article" date="2014" name="Genome Announc.">
        <title>Draft Genome Sequence of Paenibacillus pini JCM 16418T, Isolated from the Rhizosphere of Pine Tree.</title>
        <authorList>
            <person name="Yuki M."/>
            <person name="Oshima K."/>
            <person name="Suda W."/>
            <person name="Oshida Y."/>
            <person name="Kitamura K."/>
            <person name="Iida Y."/>
            <person name="Hattori M."/>
            <person name="Ohkuma M."/>
        </authorList>
    </citation>
    <scope>NUCLEOTIDE SEQUENCE [LARGE SCALE GENOMIC DNA]</scope>
    <source>
        <strain evidence="1 2">JCM 16418</strain>
    </source>
</reference>
<accession>W7YCI1</accession>
<dbReference type="eggNOG" id="ENOG502ZQCV">
    <property type="taxonomic scope" value="Bacteria"/>
</dbReference>
<dbReference type="EMBL" id="BAVZ01000001">
    <property type="protein sequence ID" value="GAF06142.1"/>
    <property type="molecule type" value="Genomic_DNA"/>
</dbReference>
<evidence type="ECO:0000313" key="2">
    <source>
        <dbReference type="Proteomes" id="UP000019364"/>
    </source>
</evidence>
<dbReference type="RefSeq" id="WP_036645110.1">
    <property type="nucleotide sequence ID" value="NZ_BAVZ01000001.1"/>
</dbReference>
<dbReference type="STRING" id="1236976.JCM16418_87"/>
<proteinExistence type="predicted"/>
<dbReference type="OrthoDB" id="2632973at2"/>
<gene>
    <name evidence="1" type="ORF">JCM16418_87</name>
</gene>
<evidence type="ECO:0000313" key="1">
    <source>
        <dbReference type="EMBL" id="GAF06142.1"/>
    </source>
</evidence>
<name>W7YCI1_9BACL</name>
<comment type="caution">
    <text evidence="1">The sequence shown here is derived from an EMBL/GenBank/DDBJ whole genome shotgun (WGS) entry which is preliminary data.</text>
</comment>
<dbReference type="AlphaFoldDB" id="W7YCI1"/>